<dbReference type="Gene3D" id="1.10.150.240">
    <property type="entry name" value="Putative phosphatase, domain 2"/>
    <property type="match status" value="1"/>
</dbReference>
<accession>A0A4Q8QF46</accession>
<evidence type="ECO:0000313" key="1">
    <source>
        <dbReference type="EMBL" id="TAI49081.1"/>
    </source>
</evidence>
<dbReference type="InterPro" id="IPR023198">
    <property type="entry name" value="PGP-like_dom2"/>
</dbReference>
<dbReference type="NCBIfam" id="TIGR01509">
    <property type="entry name" value="HAD-SF-IA-v3"/>
    <property type="match status" value="1"/>
</dbReference>
<organism evidence="1 2">
    <name type="scientific">Flagellimonas allohymeniacidonis</name>
    <dbReference type="NCBI Taxonomy" id="2517819"/>
    <lineage>
        <taxon>Bacteria</taxon>
        <taxon>Pseudomonadati</taxon>
        <taxon>Bacteroidota</taxon>
        <taxon>Flavobacteriia</taxon>
        <taxon>Flavobacteriales</taxon>
        <taxon>Flavobacteriaceae</taxon>
        <taxon>Flagellimonas</taxon>
    </lineage>
</organism>
<evidence type="ECO:0000313" key="2">
    <source>
        <dbReference type="Proteomes" id="UP000291981"/>
    </source>
</evidence>
<comment type="caution">
    <text evidence="1">The sequence shown here is derived from an EMBL/GenBank/DDBJ whole genome shotgun (WGS) entry which is preliminary data.</text>
</comment>
<dbReference type="Gene3D" id="3.40.50.1000">
    <property type="entry name" value="HAD superfamily/HAD-like"/>
    <property type="match status" value="1"/>
</dbReference>
<dbReference type="InterPro" id="IPR023214">
    <property type="entry name" value="HAD_sf"/>
</dbReference>
<dbReference type="OrthoDB" id="9797415at2"/>
<dbReference type="CDD" id="cd02603">
    <property type="entry name" value="HAD_sEH-N_like"/>
    <property type="match status" value="1"/>
</dbReference>
<name>A0A4Q8QF46_9FLAO</name>
<dbReference type="SFLD" id="SFLDG01129">
    <property type="entry name" value="C1.5:_HAD__Beta-PGM__Phosphata"/>
    <property type="match status" value="1"/>
</dbReference>
<dbReference type="SFLD" id="SFLDS00003">
    <property type="entry name" value="Haloacid_Dehalogenase"/>
    <property type="match status" value="1"/>
</dbReference>
<keyword evidence="2" id="KW-1185">Reference proteome</keyword>
<dbReference type="InterPro" id="IPR006439">
    <property type="entry name" value="HAD-SF_hydro_IA"/>
</dbReference>
<dbReference type="Pfam" id="PF00702">
    <property type="entry name" value="Hydrolase"/>
    <property type="match status" value="1"/>
</dbReference>
<proteinExistence type="predicted"/>
<dbReference type="AlphaFoldDB" id="A0A4Q8QF46"/>
<dbReference type="Proteomes" id="UP000291981">
    <property type="component" value="Unassembled WGS sequence"/>
</dbReference>
<gene>
    <name evidence="1" type="ORF">EW142_04615</name>
</gene>
<protein>
    <submittedName>
        <fullName evidence="1">HAD family phosphatase</fullName>
    </submittedName>
</protein>
<reference evidence="1 2" key="1">
    <citation type="submission" date="2019-02" db="EMBL/GenBank/DDBJ databases">
        <title>Draft genome sequence of Muricauda sp. 176CP4-71.</title>
        <authorList>
            <person name="Park J.-S."/>
        </authorList>
    </citation>
    <scope>NUCLEOTIDE SEQUENCE [LARGE SCALE GENOMIC DNA]</scope>
    <source>
        <strain evidence="1 2">176CP4-71</strain>
    </source>
</reference>
<dbReference type="EMBL" id="SGIU01000001">
    <property type="protein sequence ID" value="TAI49081.1"/>
    <property type="molecule type" value="Genomic_DNA"/>
</dbReference>
<dbReference type="PANTHER" id="PTHR43611">
    <property type="entry name" value="ALPHA-D-GLUCOSE 1-PHOSPHATE PHOSPHATASE"/>
    <property type="match status" value="1"/>
</dbReference>
<dbReference type="RefSeq" id="WP_130610308.1">
    <property type="nucleotide sequence ID" value="NZ_SGIU01000001.1"/>
</dbReference>
<dbReference type="SUPFAM" id="SSF56784">
    <property type="entry name" value="HAD-like"/>
    <property type="match status" value="1"/>
</dbReference>
<dbReference type="PANTHER" id="PTHR43611:SF3">
    <property type="entry name" value="FLAVIN MONONUCLEOTIDE HYDROLASE 1, CHLOROPLATIC"/>
    <property type="match status" value="1"/>
</dbReference>
<sequence length="200" mass="22979">MIKNIILDFGDIFINLDKPATARAMVPFGFTGVTPKLDALFKAYEKGTVSSTVFLEVVSAEFPKASESDLIKAWNAILLEFPDSRLEFVEQLALENQYRLFLLSNTNDIHIEYVKQTMGLEKYARFKNAFDVFYLSYEMGMRKPDLEIFDFVLQENHLRPHETLFVDDTKDNTDAASQLGIKTWNLLVGKEDITQLKLHL</sequence>
<dbReference type="InterPro" id="IPR036412">
    <property type="entry name" value="HAD-like_sf"/>
</dbReference>